<keyword evidence="4" id="KW-0325">Glycoprotein</keyword>
<comment type="caution">
    <text evidence="6">The sequence shown here is derived from an EMBL/GenBank/DDBJ whole genome shotgun (WGS) entry which is preliminary data.</text>
</comment>
<dbReference type="Pfam" id="PF00657">
    <property type="entry name" value="Lipase_GDSL"/>
    <property type="match status" value="1"/>
</dbReference>
<comment type="similarity">
    <text evidence="1">Belongs to the 'GDSL' lipolytic enzyme family.</text>
</comment>
<dbReference type="EMBL" id="JANAVB010024999">
    <property type="protein sequence ID" value="KAJ6821297.1"/>
    <property type="molecule type" value="Genomic_DNA"/>
</dbReference>
<evidence type="ECO:0000313" key="7">
    <source>
        <dbReference type="Proteomes" id="UP001140949"/>
    </source>
</evidence>
<feature type="chain" id="PRO_5044005281" evidence="5">
    <location>
        <begin position="21"/>
        <end position="386"/>
    </location>
</feature>
<dbReference type="SUPFAM" id="SSF52266">
    <property type="entry name" value="SGNH hydrolase"/>
    <property type="match status" value="1"/>
</dbReference>
<dbReference type="AlphaFoldDB" id="A0AAX6FY92"/>
<name>A0AAX6FY92_IRIPA</name>
<dbReference type="CDD" id="cd01837">
    <property type="entry name" value="SGNH_plant_lipase_like"/>
    <property type="match status" value="1"/>
</dbReference>
<accession>A0AAX6FY92</accession>
<gene>
    <name evidence="6" type="ORF">M6B38_392640</name>
</gene>
<evidence type="ECO:0000256" key="2">
    <source>
        <dbReference type="ARBA" id="ARBA00022729"/>
    </source>
</evidence>
<keyword evidence="7" id="KW-1185">Reference proteome</keyword>
<keyword evidence="3" id="KW-0378">Hydrolase</keyword>
<evidence type="ECO:0000256" key="1">
    <source>
        <dbReference type="ARBA" id="ARBA00008668"/>
    </source>
</evidence>
<evidence type="ECO:0000313" key="6">
    <source>
        <dbReference type="EMBL" id="KAJ6821297.1"/>
    </source>
</evidence>
<dbReference type="Gene3D" id="3.40.50.1110">
    <property type="entry name" value="SGNH hydrolase"/>
    <property type="match status" value="1"/>
</dbReference>
<organism evidence="6 7">
    <name type="scientific">Iris pallida</name>
    <name type="common">Sweet iris</name>
    <dbReference type="NCBI Taxonomy" id="29817"/>
    <lineage>
        <taxon>Eukaryota</taxon>
        <taxon>Viridiplantae</taxon>
        <taxon>Streptophyta</taxon>
        <taxon>Embryophyta</taxon>
        <taxon>Tracheophyta</taxon>
        <taxon>Spermatophyta</taxon>
        <taxon>Magnoliopsida</taxon>
        <taxon>Liliopsida</taxon>
        <taxon>Asparagales</taxon>
        <taxon>Iridaceae</taxon>
        <taxon>Iridoideae</taxon>
        <taxon>Irideae</taxon>
        <taxon>Iris</taxon>
    </lineage>
</organism>
<sequence>MEPFLVSLILLLLLPLHGSSSPPCNFPAIFNFGDSNSDTGAHSSAFGPALPPNGETFSVQPAGRYSDGRLLIDLLAESLGLPYLSAYLDSVGTNFSHGANFAALSSTINDQNETFSRGGYSPFTLGVQLQEFTQFKYRSQLYFLGGVFMELMPKEEYFSRALYTIDIGQNDLTQGYSAKKPAEEFIPDTIGLLTTAIKSIYDEGGRHFWIHNTGPLGCLSYTLAATRPVPSEFDSVGCAVRFNELAQQFNRMLNETVAKLREDLPLATFAYVDVYSVKYLLISQAEKYGFEHTFTACCGYGGGAYNYDGSKRCGFRTEINGTEVLMTKPCEDPSKRILWDGIHYSEAANRWIFDRISNGEFSYPPTSPISACHGGKMVVTEKGKDP</sequence>
<dbReference type="PANTHER" id="PTHR22835:SF117">
    <property type="entry name" value="GDSL-LIKE LIPASE_ACYLHYDROLASE"/>
    <property type="match status" value="1"/>
</dbReference>
<reference evidence="6" key="2">
    <citation type="submission" date="2023-04" db="EMBL/GenBank/DDBJ databases">
        <authorList>
            <person name="Bruccoleri R.E."/>
            <person name="Oakeley E.J."/>
            <person name="Faust A.-M."/>
            <person name="Dessus-Babus S."/>
            <person name="Altorfer M."/>
            <person name="Burckhardt D."/>
            <person name="Oertli M."/>
            <person name="Naumann U."/>
            <person name="Petersen F."/>
            <person name="Wong J."/>
        </authorList>
    </citation>
    <scope>NUCLEOTIDE SEQUENCE</scope>
    <source>
        <strain evidence="6">GSM-AAB239-AS_SAM_17_03QT</strain>
        <tissue evidence="6">Leaf</tissue>
    </source>
</reference>
<dbReference type="InterPro" id="IPR036514">
    <property type="entry name" value="SGNH_hydro_sf"/>
</dbReference>
<dbReference type="InterPro" id="IPR001087">
    <property type="entry name" value="GDSL"/>
</dbReference>
<dbReference type="GO" id="GO:0016788">
    <property type="term" value="F:hydrolase activity, acting on ester bonds"/>
    <property type="evidence" value="ECO:0007669"/>
    <property type="project" value="InterPro"/>
</dbReference>
<keyword evidence="2 5" id="KW-0732">Signal</keyword>
<evidence type="ECO:0000256" key="3">
    <source>
        <dbReference type="ARBA" id="ARBA00022801"/>
    </source>
</evidence>
<dbReference type="PANTHER" id="PTHR22835">
    <property type="entry name" value="ZINC FINGER FYVE DOMAIN CONTAINING PROTEIN"/>
    <property type="match status" value="1"/>
</dbReference>
<dbReference type="Proteomes" id="UP001140949">
    <property type="component" value="Unassembled WGS sequence"/>
</dbReference>
<evidence type="ECO:0000256" key="5">
    <source>
        <dbReference type="SAM" id="SignalP"/>
    </source>
</evidence>
<feature type="signal peptide" evidence="5">
    <location>
        <begin position="1"/>
        <end position="20"/>
    </location>
</feature>
<evidence type="ECO:0000256" key="4">
    <source>
        <dbReference type="ARBA" id="ARBA00023180"/>
    </source>
</evidence>
<protein>
    <submittedName>
        <fullName evidence="6">GDSL esterase/lipase-like</fullName>
    </submittedName>
</protein>
<proteinExistence type="inferred from homology"/>
<reference evidence="6" key="1">
    <citation type="journal article" date="2023" name="GigaByte">
        <title>Genome assembly of the bearded iris, Iris pallida Lam.</title>
        <authorList>
            <person name="Bruccoleri R.E."/>
            <person name="Oakeley E.J."/>
            <person name="Faust A.M.E."/>
            <person name="Altorfer M."/>
            <person name="Dessus-Babus S."/>
            <person name="Burckhardt D."/>
            <person name="Oertli M."/>
            <person name="Naumann U."/>
            <person name="Petersen F."/>
            <person name="Wong J."/>
        </authorList>
    </citation>
    <scope>NUCLEOTIDE SEQUENCE</scope>
    <source>
        <strain evidence="6">GSM-AAB239-AS_SAM_17_03QT</strain>
    </source>
</reference>
<dbReference type="InterPro" id="IPR035669">
    <property type="entry name" value="SGNH_plant_lipase-like"/>
</dbReference>